<dbReference type="EC" id="1.5.1.3" evidence="3 8"/>
<comment type="catalytic activity">
    <reaction evidence="8">
        <text>(6S)-5,6,7,8-tetrahydrofolate + NADP(+) = 7,8-dihydrofolate + NADPH + H(+)</text>
        <dbReference type="Rhea" id="RHEA:15009"/>
        <dbReference type="ChEBI" id="CHEBI:15378"/>
        <dbReference type="ChEBI" id="CHEBI:57451"/>
        <dbReference type="ChEBI" id="CHEBI:57453"/>
        <dbReference type="ChEBI" id="CHEBI:57783"/>
        <dbReference type="ChEBI" id="CHEBI:58349"/>
        <dbReference type="EC" id="1.5.1.3"/>
    </reaction>
</comment>
<dbReference type="UniPathway" id="UPA00077">
    <property type="reaction ID" value="UER00158"/>
</dbReference>
<proteinExistence type="inferred from homology"/>
<dbReference type="GO" id="GO:0006730">
    <property type="term" value="P:one-carbon metabolic process"/>
    <property type="evidence" value="ECO:0007669"/>
    <property type="project" value="UniProtKB-KW"/>
</dbReference>
<accession>A0A0H2MKA3</accession>
<evidence type="ECO:0000259" key="10">
    <source>
        <dbReference type="PROSITE" id="PS51330"/>
    </source>
</evidence>
<dbReference type="PANTHER" id="PTHR48069:SF3">
    <property type="entry name" value="DIHYDROFOLATE REDUCTASE"/>
    <property type="match status" value="1"/>
</dbReference>
<dbReference type="PROSITE" id="PS51330">
    <property type="entry name" value="DHFR_2"/>
    <property type="match status" value="1"/>
</dbReference>
<feature type="domain" description="DHFR" evidence="10">
    <location>
        <begin position="9"/>
        <end position="173"/>
    </location>
</feature>
<dbReference type="CDD" id="cd00209">
    <property type="entry name" value="DHFR"/>
    <property type="match status" value="1"/>
</dbReference>
<dbReference type="Gene3D" id="3.40.430.10">
    <property type="entry name" value="Dihydrofolate Reductase, subunit A"/>
    <property type="match status" value="1"/>
</dbReference>
<comment type="similarity">
    <text evidence="2 8 9">Belongs to the dihydrofolate reductase family.</text>
</comment>
<protein>
    <recommendedName>
        <fullName evidence="3 8">Dihydrofolate reductase</fullName>
        <ecNumber evidence="3 8">1.5.1.3</ecNumber>
    </recommendedName>
</protein>
<dbReference type="PANTHER" id="PTHR48069">
    <property type="entry name" value="DIHYDROFOLATE REDUCTASE"/>
    <property type="match status" value="1"/>
</dbReference>
<dbReference type="InterPro" id="IPR001796">
    <property type="entry name" value="DHFR_dom"/>
</dbReference>
<dbReference type="PROSITE" id="PS00075">
    <property type="entry name" value="DHFR_1"/>
    <property type="match status" value="1"/>
</dbReference>
<dbReference type="STRING" id="1489064.WH96_00470"/>
<keyword evidence="4 8" id="KW-0554">One-carbon metabolism</keyword>
<evidence type="ECO:0000256" key="7">
    <source>
        <dbReference type="ARBA" id="ARBA00025067"/>
    </source>
</evidence>
<dbReference type="GO" id="GO:0046655">
    <property type="term" value="P:folic acid metabolic process"/>
    <property type="evidence" value="ECO:0007669"/>
    <property type="project" value="TreeGrafter"/>
</dbReference>
<dbReference type="EMBL" id="LAQL01000002">
    <property type="protein sequence ID" value="KLN62621.1"/>
    <property type="molecule type" value="Genomic_DNA"/>
</dbReference>
<dbReference type="FunFam" id="3.40.430.10:FF:000001">
    <property type="entry name" value="Dihydrofolate reductase"/>
    <property type="match status" value="1"/>
</dbReference>
<dbReference type="PRINTS" id="PR00070">
    <property type="entry name" value="DHFR"/>
</dbReference>
<dbReference type="SUPFAM" id="SSF53597">
    <property type="entry name" value="Dihydrofolate reductase-like"/>
    <property type="match status" value="1"/>
</dbReference>
<dbReference type="AlphaFoldDB" id="A0A0H2MKA3"/>
<keyword evidence="6 8" id="KW-0560">Oxidoreductase</keyword>
<organism evidence="11 12">
    <name type="scientific">Kiloniella spongiae</name>
    <dbReference type="NCBI Taxonomy" id="1489064"/>
    <lineage>
        <taxon>Bacteria</taxon>
        <taxon>Pseudomonadati</taxon>
        <taxon>Pseudomonadota</taxon>
        <taxon>Alphaproteobacteria</taxon>
        <taxon>Rhodospirillales</taxon>
        <taxon>Kiloniellaceae</taxon>
        <taxon>Kiloniella</taxon>
    </lineage>
</organism>
<evidence type="ECO:0000256" key="1">
    <source>
        <dbReference type="ARBA" id="ARBA00004903"/>
    </source>
</evidence>
<evidence type="ECO:0000256" key="5">
    <source>
        <dbReference type="ARBA" id="ARBA00022857"/>
    </source>
</evidence>
<dbReference type="GO" id="GO:0046452">
    <property type="term" value="P:dihydrofolate metabolic process"/>
    <property type="evidence" value="ECO:0007669"/>
    <property type="project" value="TreeGrafter"/>
</dbReference>
<dbReference type="PATRIC" id="fig|1489064.4.peg.1006"/>
<dbReference type="InterPro" id="IPR024072">
    <property type="entry name" value="DHFR-like_dom_sf"/>
</dbReference>
<evidence type="ECO:0000256" key="6">
    <source>
        <dbReference type="ARBA" id="ARBA00023002"/>
    </source>
</evidence>
<evidence type="ECO:0000256" key="8">
    <source>
        <dbReference type="PIRNR" id="PIRNR000194"/>
    </source>
</evidence>
<dbReference type="GO" id="GO:0005829">
    <property type="term" value="C:cytosol"/>
    <property type="evidence" value="ECO:0007669"/>
    <property type="project" value="TreeGrafter"/>
</dbReference>
<reference evidence="11 12" key="1">
    <citation type="submission" date="2015-03" db="EMBL/GenBank/DDBJ databases">
        <title>Genome Sequence of Kiloniella spongiae MEBiC09566, isolated from a marine sponge.</title>
        <authorList>
            <person name="Shao Z."/>
            <person name="Wang L."/>
            <person name="Li X."/>
        </authorList>
    </citation>
    <scope>NUCLEOTIDE SEQUENCE [LARGE SCALE GENOMIC DNA]</scope>
    <source>
        <strain evidence="11 12">MEBiC09566</strain>
    </source>
</reference>
<comment type="caution">
    <text evidence="11">The sequence shown here is derived from an EMBL/GenBank/DDBJ whole genome shotgun (WGS) entry which is preliminary data.</text>
</comment>
<gene>
    <name evidence="11" type="ORF">WH96_00470</name>
</gene>
<dbReference type="Pfam" id="PF00186">
    <property type="entry name" value="DHFR_1"/>
    <property type="match status" value="1"/>
</dbReference>
<dbReference type="GO" id="GO:0004146">
    <property type="term" value="F:dihydrofolate reductase activity"/>
    <property type="evidence" value="ECO:0007669"/>
    <property type="project" value="UniProtKB-EC"/>
</dbReference>
<evidence type="ECO:0000313" key="11">
    <source>
        <dbReference type="EMBL" id="KLN62621.1"/>
    </source>
</evidence>
<evidence type="ECO:0000313" key="12">
    <source>
        <dbReference type="Proteomes" id="UP000035444"/>
    </source>
</evidence>
<dbReference type="GO" id="GO:0046654">
    <property type="term" value="P:tetrahydrofolate biosynthetic process"/>
    <property type="evidence" value="ECO:0007669"/>
    <property type="project" value="UniProtKB-UniPathway"/>
</dbReference>
<sequence>MEKSELMTTVSLIVAHGKNRAIGKDNVMPWHIPGDLKFFKAQTMGKPVIMGRKTFQSIGRPLPGRLNIVITRDVSFRAEGVSLSSSLEDALRLAREEVQHIGGDELMIIGGAQIYTQSIDLADRLYITEVDLAPEADAFFPETKAEEWTEISREVHAPDGNTPGYAFVISNRV</sequence>
<name>A0A0H2MKA3_9PROT</name>
<evidence type="ECO:0000256" key="3">
    <source>
        <dbReference type="ARBA" id="ARBA00012856"/>
    </source>
</evidence>
<keyword evidence="12" id="KW-1185">Reference proteome</keyword>
<evidence type="ECO:0000256" key="4">
    <source>
        <dbReference type="ARBA" id="ARBA00022563"/>
    </source>
</evidence>
<dbReference type="GO" id="GO:0070401">
    <property type="term" value="F:NADP+ binding"/>
    <property type="evidence" value="ECO:0007669"/>
    <property type="project" value="UniProtKB-ARBA"/>
</dbReference>
<dbReference type="InterPro" id="IPR012259">
    <property type="entry name" value="DHFR"/>
</dbReference>
<dbReference type="InterPro" id="IPR017925">
    <property type="entry name" value="DHFR_CS"/>
</dbReference>
<dbReference type="PIRSF" id="PIRSF000194">
    <property type="entry name" value="DHFR"/>
    <property type="match status" value="1"/>
</dbReference>
<comment type="function">
    <text evidence="7 8">Key enzyme in folate metabolism. Catalyzes an essential reaction for de novo glycine and purine synthesis, and for DNA precursor synthesis.</text>
</comment>
<keyword evidence="5 8" id="KW-0521">NADP</keyword>
<evidence type="ECO:0000256" key="9">
    <source>
        <dbReference type="RuleBase" id="RU004474"/>
    </source>
</evidence>
<dbReference type="Proteomes" id="UP000035444">
    <property type="component" value="Unassembled WGS sequence"/>
</dbReference>
<comment type="pathway">
    <text evidence="1 8">Cofactor biosynthesis; tetrahydrofolate biosynthesis; 5,6,7,8-tetrahydrofolate from 7,8-dihydrofolate: step 1/1.</text>
</comment>
<evidence type="ECO:0000256" key="2">
    <source>
        <dbReference type="ARBA" id="ARBA00009539"/>
    </source>
</evidence>